<accession>A0A653D6P8</accession>
<feature type="non-terminal residue" evidence="1">
    <location>
        <position position="29"/>
    </location>
</feature>
<sequence length="29" mass="3364">MLVEPPSESLTFRFYPTNCPINIIISFSF</sequence>
<dbReference type="EMBL" id="CAACVG010010451">
    <property type="protein sequence ID" value="VEN55854.1"/>
    <property type="molecule type" value="Genomic_DNA"/>
</dbReference>
<gene>
    <name evidence="1" type="ORF">CALMAC_LOCUS14919</name>
</gene>
<organism evidence="1 2">
    <name type="scientific">Callosobruchus maculatus</name>
    <name type="common">Southern cowpea weevil</name>
    <name type="synonym">Pulse bruchid</name>
    <dbReference type="NCBI Taxonomy" id="64391"/>
    <lineage>
        <taxon>Eukaryota</taxon>
        <taxon>Metazoa</taxon>
        <taxon>Ecdysozoa</taxon>
        <taxon>Arthropoda</taxon>
        <taxon>Hexapoda</taxon>
        <taxon>Insecta</taxon>
        <taxon>Pterygota</taxon>
        <taxon>Neoptera</taxon>
        <taxon>Endopterygota</taxon>
        <taxon>Coleoptera</taxon>
        <taxon>Polyphaga</taxon>
        <taxon>Cucujiformia</taxon>
        <taxon>Chrysomeloidea</taxon>
        <taxon>Chrysomelidae</taxon>
        <taxon>Bruchinae</taxon>
        <taxon>Bruchini</taxon>
        <taxon>Callosobruchus</taxon>
    </lineage>
</organism>
<proteinExistence type="predicted"/>
<protein>
    <submittedName>
        <fullName evidence="1">Uncharacterized protein</fullName>
    </submittedName>
</protein>
<name>A0A653D6P8_CALMS</name>
<dbReference type="AlphaFoldDB" id="A0A653D6P8"/>
<keyword evidence="2" id="KW-1185">Reference proteome</keyword>
<evidence type="ECO:0000313" key="1">
    <source>
        <dbReference type="EMBL" id="VEN55854.1"/>
    </source>
</evidence>
<reference evidence="1 2" key="1">
    <citation type="submission" date="2019-01" db="EMBL/GenBank/DDBJ databases">
        <authorList>
            <person name="Sayadi A."/>
        </authorList>
    </citation>
    <scope>NUCLEOTIDE SEQUENCE [LARGE SCALE GENOMIC DNA]</scope>
</reference>
<evidence type="ECO:0000313" key="2">
    <source>
        <dbReference type="Proteomes" id="UP000410492"/>
    </source>
</evidence>
<dbReference type="Proteomes" id="UP000410492">
    <property type="component" value="Unassembled WGS sequence"/>
</dbReference>